<dbReference type="Proteomes" id="UP000270230">
    <property type="component" value="Unassembled WGS sequence"/>
</dbReference>
<feature type="region of interest" description="Disordered" evidence="1">
    <location>
        <begin position="1"/>
        <end position="29"/>
    </location>
</feature>
<proteinExistence type="predicted"/>
<name>A0A3M7BVQ1_HORWE</name>
<dbReference type="EMBL" id="QWIN01001118">
    <property type="protein sequence ID" value="RMY43878.1"/>
    <property type="molecule type" value="Genomic_DNA"/>
</dbReference>
<dbReference type="InterPro" id="IPR043132">
    <property type="entry name" value="BCAT-like_C"/>
</dbReference>
<evidence type="ECO:0000256" key="1">
    <source>
        <dbReference type="SAM" id="MobiDB-lite"/>
    </source>
</evidence>
<dbReference type="OrthoDB" id="5288718at2759"/>
<dbReference type="SUPFAM" id="SSF56752">
    <property type="entry name" value="D-aminoacid aminotransferase-like PLP-dependent enzymes"/>
    <property type="match status" value="1"/>
</dbReference>
<protein>
    <submittedName>
        <fullName evidence="2">Uncharacterized protein</fullName>
    </submittedName>
</protein>
<reference evidence="2 3" key="1">
    <citation type="journal article" date="2018" name="BMC Genomics">
        <title>Genomic evidence for intraspecific hybridization in a clonal and extremely halotolerant yeast.</title>
        <authorList>
            <person name="Gostincar C."/>
            <person name="Stajich J.E."/>
            <person name="Zupancic J."/>
            <person name="Zalar P."/>
            <person name="Gunde-Cimerman N."/>
        </authorList>
    </citation>
    <scope>NUCLEOTIDE SEQUENCE [LARGE SCALE GENOMIC DNA]</scope>
    <source>
        <strain evidence="2 3">EXF-151</strain>
    </source>
</reference>
<evidence type="ECO:0000313" key="2">
    <source>
        <dbReference type="EMBL" id="RMY43878.1"/>
    </source>
</evidence>
<accession>A0A3M7BVQ1</accession>
<evidence type="ECO:0000313" key="3">
    <source>
        <dbReference type="Proteomes" id="UP000270230"/>
    </source>
</evidence>
<gene>
    <name evidence="2" type="ORF">D0865_10940</name>
</gene>
<organism evidence="2 3">
    <name type="scientific">Hortaea werneckii</name>
    <name type="common">Black yeast</name>
    <name type="synonym">Cladosporium werneckii</name>
    <dbReference type="NCBI Taxonomy" id="91943"/>
    <lineage>
        <taxon>Eukaryota</taxon>
        <taxon>Fungi</taxon>
        <taxon>Dikarya</taxon>
        <taxon>Ascomycota</taxon>
        <taxon>Pezizomycotina</taxon>
        <taxon>Dothideomycetes</taxon>
        <taxon>Dothideomycetidae</taxon>
        <taxon>Mycosphaerellales</taxon>
        <taxon>Teratosphaeriaceae</taxon>
        <taxon>Hortaea</taxon>
    </lineage>
</organism>
<comment type="caution">
    <text evidence="2">The sequence shown here is derived from an EMBL/GenBank/DDBJ whole genome shotgun (WGS) entry which is preliminary data.</text>
</comment>
<sequence length="334" mass="37809">MDYASYDCPSKQSFDERGRSVKNGAKRNPQDLEGDGEFCVFTTVRWDPMLMKSSENAAASCNQSCPIYMLEHHWTRLQVAKWSTSFTRSSPAELLRQLLTAVQHWLAKNPDQRVDALRLKHKVYADSRTVTDVMPVPRIPIEHLFPRTLGRPTDPPPSPEWEVYLDDRPTEVSETTMYKTSERFCYDRARATAGIESYVERKEVLLFNPEGEIMDGSITSVYFWRDGQWVTPESMSGGQQGTTRRWTFQKKLCTDGKIYASDLRDGEVIWLSNASKGYFRGRFVSNPAQAPLKADYSALLSFEQAVDGSAWTGTRYGPGVGKVQSCTAYLTASS</sequence>
<dbReference type="AlphaFoldDB" id="A0A3M7BVQ1"/>
<dbReference type="Pfam" id="PF01063">
    <property type="entry name" value="Aminotran_4"/>
    <property type="match status" value="1"/>
</dbReference>
<dbReference type="GO" id="GO:0003824">
    <property type="term" value="F:catalytic activity"/>
    <property type="evidence" value="ECO:0007669"/>
    <property type="project" value="InterPro"/>
</dbReference>
<dbReference type="InterPro" id="IPR001544">
    <property type="entry name" value="Aminotrans_IV"/>
</dbReference>
<dbReference type="Gene3D" id="3.20.10.10">
    <property type="entry name" value="D-amino Acid Aminotransferase, subunit A, domain 2"/>
    <property type="match status" value="1"/>
</dbReference>
<dbReference type="InterPro" id="IPR036038">
    <property type="entry name" value="Aminotransferase-like"/>
</dbReference>